<evidence type="ECO:0000313" key="2">
    <source>
        <dbReference type="EMBL" id="CEM29621.1"/>
    </source>
</evidence>
<dbReference type="InterPro" id="IPR029063">
    <property type="entry name" value="SAM-dependent_MTases_sf"/>
</dbReference>
<dbReference type="Pfam" id="PF10294">
    <property type="entry name" value="Methyltransf_16"/>
    <property type="match status" value="1"/>
</dbReference>
<name>A0A0G4GIT9_9ALVE</name>
<dbReference type="AlphaFoldDB" id="A0A0G4GIT9"/>
<feature type="compositionally biased region" description="Basic and acidic residues" evidence="1">
    <location>
        <begin position="245"/>
        <end position="261"/>
    </location>
</feature>
<feature type="region of interest" description="Disordered" evidence="1">
    <location>
        <begin position="52"/>
        <end position="72"/>
    </location>
</feature>
<protein>
    <submittedName>
        <fullName evidence="2">Uncharacterized protein</fullName>
    </submittedName>
</protein>
<dbReference type="PANTHER" id="PTHR14614:SF142">
    <property type="entry name" value="FAM86 N-TERMINAL DOMAIN-CONTAINING PROTEIN"/>
    <property type="match status" value="1"/>
</dbReference>
<feature type="region of interest" description="Disordered" evidence="1">
    <location>
        <begin position="101"/>
        <end position="121"/>
    </location>
</feature>
<feature type="compositionally biased region" description="Basic and acidic residues" evidence="1">
    <location>
        <begin position="859"/>
        <end position="879"/>
    </location>
</feature>
<dbReference type="EMBL" id="CDMZ01001246">
    <property type="protein sequence ID" value="CEM29621.1"/>
    <property type="molecule type" value="Genomic_DNA"/>
</dbReference>
<dbReference type="CDD" id="cd02440">
    <property type="entry name" value="AdoMet_MTases"/>
    <property type="match status" value="1"/>
</dbReference>
<feature type="compositionally biased region" description="Basic residues" evidence="1">
    <location>
        <begin position="265"/>
        <end position="281"/>
    </location>
</feature>
<reference evidence="2" key="1">
    <citation type="submission" date="2014-11" db="EMBL/GenBank/DDBJ databases">
        <authorList>
            <person name="Otto D Thomas"/>
            <person name="Naeem Raeece"/>
        </authorList>
    </citation>
    <scope>NUCLEOTIDE SEQUENCE</scope>
</reference>
<dbReference type="VEuPathDB" id="CryptoDB:Cvel_22041"/>
<feature type="compositionally biased region" description="Low complexity" evidence="1">
    <location>
        <begin position="331"/>
        <end position="344"/>
    </location>
</feature>
<feature type="compositionally biased region" description="Basic and acidic residues" evidence="1">
    <location>
        <begin position="282"/>
        <end position="297"/>
    </location>
</feature>
<feature type="region of interest" description="Disordered" evidence="1">
    <location>
        <begin position="611"/>
        <end position="670"/>
    </location>
</feature>
<evidence type="ECO:0000256" key="1">
    <source>
        <dbReference type="SAM" id="MobiDB-lite"/>
    </source>
</evidence>
<organism evidence="2">
    <name type="scientific">Chromera velia CCMP2878</name>
    <dbReference type="NCBI Taxonomy" id="1169474"/>
    <lineage>
        <taxon>Eukaryota</taxon>
        <taxon>Sar</taxon>
        <taxon>Alveolata</taxon>
        <taxon>Colpodellida</taxon>
        <taxon>Chromeraceae</taxon>
        <taxon>Chromera</taxon>
    </lineage>
</organism>
<feature type="compositionally biased region" description="Low complexity" evidence="1">
    <location>
        <begin position="298"/>
        <end position="308"/>
    </location>
</feature>
<feature type="region of interest" description="Disordered" evidence="1">
    <location>
        <begin position="219"/>
        <end position="410"/>
    </location>
</feature>
<gene>
    <name evidence="2" type="ORF">Cvel_22041</name>
</gene>
<dbReference type="SUPFAM" id="SSF53335">
    <property type="entry name" value="S-adenosyl-L-methionine-dependent methyltransferases"/>
    <property type="match status" value="1"/>
</dbReference>
<sequence length="903" mass="96704">MDTSSQLENSSLRLYFKTPPPSVVTLGVEQSVELYVLNELLSPAGLESVLSECSRQQHARGGAEGRGRERERDRQASVSLCAQILPYKVPISFCGALPGSVKEQKNPDSSAETHQVDGRTETAILRADGTGTGYRLVVLNPRDLVLTSKGRVKFSFVIRETEGKIQCREGGGEGMAFLMLSVGMAGPPDRISHTPEASSAAGKGGRIVSVVSFPFEVQARKAVDRPPRERSQPSETGRGGPKPETPLDHNRGPRHDPRDQSGPRQKQKAGKGGQKARRPSGRGREGGKEREKEKDSRNSSSRSLSLSLAQTPKSSNPPALLPHSRDPGIPSFSSSKGPGIASSSRGPSPDSVLAEGQVPLSSISPDSTRAPACHVEGVIPASDQAEKEEEEKEERQFEEATEEARRQRKREEMLSFLSSERGRYRSLRIFPSTAVEEQEKEDYSQSTEQKGNVEVSLDPSPSSVFFLEAADLASSLACRVWDCALLLCETLWFSSLPLPFQLKTSVESLVPSISDPGDLRGGGNEGGAGRMVSALVRGKRCLELGAGTGAVGMVAARLGALEVVCTDKADATDVLAANLNFNFGTETGRKAQILGKELDWGSLEMFAALEEQRGGRRDREGTDGARLSGNVEQKSVSGEEEGSPETPSIPTVCGSADTPGDDQPATNPAPPFDVVILSDVLYDECHFPPLLSTILAAGGDAGALSAVSPGPLSGPACVEENREVVDHGEEGSDQSSSMAAEGLAILSARLMKASENAGEKSDSRSSGSSLRLPRLLIGHRYRDPAVVRFFGCLLSHYRLFDITPDASHAVSCGPREKTTVEDFEIEEAATLCQARSKWKSSEQAEREGGKFSSISKAMASEEMKHQSTESHESNAEYGKDCGSSSASSVADRGDLWILWGEPR</sequence>
<dbReference type="PANTHER" id="PTHR14614">
    <property type="entry name" value="HEPATOCELLULAR CARCINOMA-ASSOCIATED ANTIGEN"/>
    <property type="match status" value="1"/>
</dbReference>
<proteinExistence type="predicted"/>
<dbReference type="InterPro" id="IPR019410">
    <property type="entry name" value="Methyltransf_16"/>
</dbReference>
<dbReference type="Gene3D" id="3.40.50.150">
    <property type="entry name" value="Vaccinia Virus protein VP39"/>
    <property type="match status" value="1"/>
</dbReference>
<accession>A0A0G4GIT9</accession>
<feature type="compositionally biased region" description="Basic and acidic residues" evidence="1">
    <location>
        <begin position="393"/>
        <end position="410"/>
    </location>
</feature>
<feature type="compositionally biased region" description="Basic and acidic residues" evidence="1">
    <location>
        <begin position="219"/>
        <end position="232"/>
    </location>
</feature>
<feature type="region of interest" description="Disordered" evidence="1">
    <location>
        <begin position="435"/>
        <end position="454"/>
    </location>
</feature>
<feature type="compositionally biased region" description="Basic and acidic residues" evidence="1">
    <location>
        <begin position="61"/>
        <end position="72"/>
    </location>
</feature>
<feature type="compositionally biased region" description="Basic and acidic residues" evidence="1">
    <location>
        <begin position="611"/>
        <end position="623"/>
    </location>
</feature>
<feature type="region of interest" description="Disordered" evidence="1">
    <location>
        <begin position="856"/>
        <end position="889"/>
    </location>
</feature>